<keyword evidence="2" id="KW-1185">Reference proteome</keyword>
<dbReference type="EMBL" id="QPFP01000003">
    <property type="protein sequence ID" value="TEB38001.1"/>
    <property type="molecule type" value="Genomic_DNA"/>
</dbReference>
<sequence>MENPPSDNSNQTATSKAGSTVTCMFPLLGSAFLWTFPTVICDSPAPHNQLHRRNMPRVKEELRHNTTSGIAPWPDSLDSLRSTRRKTHIATIPSTSKIARFPNPPNILRGDPTAWRSGQWGQRRPIHWRRAGAHRVTDYCWGRRRVSRQPSVTRADRL</sequence>
<reference evidence="1 2" key="1">
    <citation type="journal article" date="2019" name="Nat. Ecol. Evol.">
        <title>Megaphylogeny resolves global patterns of mushroom evolution.</title>
        <authorList>
            <person name="Varga T."/>
            <person name="Krizsan K."/>
            <person name="Foldi C."/>
            <person name="Dima B."/>
            <person name="Sanchez-Garcia M."/>
            <person name="Sanchez-Ramirez S."/>
            <person name="Szollosi G.J."/>
            <person name="Szarkandi J.G."/>
            <person name="Papp V."/>
            <person name="Albert L."/>
            <person name="Andreopoulos W."/>
            <person name="Angelini C."/>
            <person name="Antonin V."/>
            <person name="Barry K.W."/>
            <person name="Bougher N.L."/>
            <person name="Buchanan P."/>
            <person name="Buyck B."/>
            <person name="Bense V."/>
            <person name="Catcheside P."/>
            <person name="Chovatia M."/>
            <person name="Cooper J."/>
            <person name="Damon W."/>
            <person name="Desjardin D."/>
            <person name="Finy P."/>
            <person name="Geml J."/>
            <person name="Haridas S."/>
            <person name="Hughes K."/>
            <person name="Justo A."/>
            <person name="Karasinski D."/>
            <person name="Kautmanova I."/>
            <person name="Kiss B."/>
            <person name="Kocsube S."/>
            <person name="Kotiranta H."/>
            <person name="LaButti K.M."/>
            <person name="Lechner B.E."/>
            <person name="Liimatainen K."/>
            <person name="Lipzen A."/>
            <person name="Lukacs Z."/>
            <person name="Mihaltcheva S."/>
            <person name="Morgado L.N."/>
            <person name="Niskanen T."/>
            <person name="Noordeloos M.E."/>
            <person name="Ohm R.A."/>
            <person name="Ortiz-Santana B."/>
            <person name="Ovrebo C."/>
            <person name="Racz N."/>
            <person name="Riley R."/>
            <person name="Savchenko A."/>
            <person name="Shiryaev A."/>
            <person name="Soop K."/>
            <person name="Spirin V."/>
            <person name="Szebenyi C."/>
            <person name="Tomsovsky M."/>
            <person name="Tulloss R.E."/>
            <person name="Uehling J."/>
            <person name="Grigoriev I.V."/>
            <person name="Vagvolgyi C."/>
            <person name="Papp T."/>
            <person name="Martin F.M."/>
            <person name="Miettinen O."/>
            <person name="Hibbett D.S."/>
            <person name="Nagy L.G."/>
        </authorList>
    </citation>
    <scope>NUCLEOTIDE SEQUENCE [LARGE SCALE GENOMIC DNA]</scope>
    <source>
        <strain evidence="1 2">FP101781</strain>
    </source>
</reference>
<organism evidence="1 2">
    <name type="scientific">Coprinellus micaceus</name>
    <name type="common">Glistening ink-cap mushroom</name>
    <name type="synonym">Coprinus micaceus</name>
    <dbReference type="NCBI Taxonomy" id="71717"/>
    <lineage>
        <taxon>Eukaryota</taxon>
        <taxon>Fungi</taxon>
        <taxon>Dikarya</taxon>
        <taxon>Basidiomycota</taxon>
        <taxon>Agaricomycotina</taxon>
        <taxon>Agaricomycetes</taxon>
        <taxon>Agaricomycetidae</taxon>
        <taxon>Agaricales</taxon>
        <taxon>Agaricineae</taxon>
        <taxon>Psathyrellaceae</taxon>
        <taxon>Coprinellus</taxon>
    </lineage>
</organism>
<dbReference type="AlphaFoldDB" id="A0A4Y7TVI7"/>
<proteinExistence type="predicted"/>
<name>A0A4Y7TVI7_COPMI</name>
<comment type="caution">
    <text evidence="1">The sequence shown here is derived from an EMBL/GenBank/DDBJ whole genome shotgun (WGS) entry which is preliminary data.</text>
</comment>
<evidence type="ECO:0000313" key="2">
    <source>
        <dbReference type="Proteomes" id="UP000298030"/>
    </source>
</evidence>
<gene>
    <name evidence="1" type="ORF">FA13DRAFT_716296</name>
</gene>
<dbReference type="Proteomes" id="UP000298030">
    <property type="component" value="Unassembled WGS sequence"/>
</dbReference>
<protein>
    <submittedName>
        <fullName evidence="1">Uncharacterized protein</fullName>
    </submittedName>
</protein>
<evidence type="ECO:0000313" key="1">
    <source>
        <dbReference type="EMBL" id="TEB38001.1"/>
    </source>
</evidence>
<accession>A0A4Y7TVI7</accession>